<name>A0ABS9TZI5_9MICC</name>
<evidence type="ECO:0000313" key="1">
    <source>
        <dbReference type="EMBL" id="MCH6469851.1"/>
    </source>
</evidence>
<keyword evidence="2" id="KW-1185">Reference proteome</keyword>
<reference evidence="1 2" key="1">
    <citation type="submission" date="2022-03" db="EMBL/GenBank/DDBJ databases">
        <title>Sinomonas sp. isolated from a soil.</title>
        <authorList>
            <person name="Han J."/>
            <person name="Kim D.-U."/>
        </authorList>
    </citation>
    <scope>NUCLEOTIDE SEQUENCE [LARGE SCALE GENOMIC DNA]</scope>
    <source>
        <strain evidence="1 2">5-5</strain>
    </source>
</reference>
<evidence type="ECO:0000313" key="2">
    <source>
        <dbReference type="Proteomes" id="UP001202922"/>
    </source>
</evidence>
<dbReference type="SUPFAM" id="SSF51905">
    <property type="entry name" value="FAD/NAD(P)-binding domain"/>
    <property type="match status" value="1"/>
</dbReference>
<gene>
    <name evidence="1" type="ORF">L0M17_07605</name>
</gene>
<organism evidence="1 2">
    <name type="scientific">Sinomonas terrae</name>
    <dbReference type="NCBI Taxonomy" id="2908838"/>
    <lineage>
        <taxon>Bacteria</taxon>
        <taxon>Bacillati</taxon>
        <taxon>Actinomycetota</taxon>
        <taxon>Actinomycetes</taxon>
        <taxon>Micrococcales</taxon>
        <taxon>Micrococcaceae</taxon>
        <taxon>Sinomonas</taxon>
    </lineage>
</organism>
<protein>
    <submittedName>
        <fullName evidence="1">NAD(P)-binding protein</fullName>
    </submittedName>
</protein>
<dbReference type="RefSeq" id="WP_241053313.1">
    <property type="nucleotide sequence ID" value="NZ_JAKZBV010000001.1"/>
</dbReference>
<dbReference type="Proteomes" id="UP001202922">
    <property type="component" value="Unassembled WGS sequence"/>
</dbReference>
<dbReference type="EMBL" id="JAKZBV010000001">
    <property type="protein sequence ID" value="MCH6469851.1"/>
    <property type="molecule type" value="Genomic_DNA"/>
</dbReference>
<accession>A0ABS9TZI5</accession>
<sequence length="469" mass="51541">MVLEADYLIVGSGAVGLAFADVLIHETDSTVALVDRHHAPGGHWNDAYPFVRLHQPSATYGVNSLSLGDGGRDTTPWNLGMCRRDSSATILSYYEQLMTGFLATGRVRYFPLTDYQGDYDQAQRLVSLLDGRASELRVRERTVDTSYLGTEVPSTHPPKYEVAEGVRCIPPNLLPRQARPPSGYVVIGAGKTGIDVCLWLLQNGVAPGMISWIVPRDPWLQNRAKLQPAEEFFEQTFTAFAVQVEIAATATTVEDLFARLEAAGQLLRLDPAVDPGMYHGATVSEAELAALRQIRSVIRMGRVQRLEPDRIVLDDGTVGSDPRRLYIDCSARGVAFRPALPVFEGRKITPQMVRPLQPVFSSALIAHIEATVADEAEKNELCAPFAMTDQPRDWLSAMLFSLAAQARWRQNPDLREWLVHSRLDTFSGLARNVSPTDDARLALLHRYGTAASAAPANLQRLIAAAMPVG</sequence>
<dbReference type="Pfam" id="PF13450">
    <property type="entry name" value="NAD_binding_8"/>
    <property type="match status" value="1"/>
</dbReference>
<dbReference type="Gene3D" id="3.50.50.60">
    <property type="entry name" value="FAD/NAD(P)-binding domain"/>
    <property type="match status" value="1"/>
</dbReference>
<comment type="caution">
    <text evidence="1">The sequence shown here is derived from an EMBL/GenBank/DDBJ whole genome shotgun (WGS) entry which is preliminary data.</text>
</comment>
<proteinExistence type="predicted"/>
<dbReference type="InterPro" id="IPR036188">
    <property type="entry name" value="FAD/NAD-bd_sf"/>
</dbReference>